<evidence type="ECO:0000256" key="1">
    <source>
        <dbReference type="ARBA" id="ARBA00010845"/>
    </source>
</evidence>
<comment type="similarity">
    <text evidence="1">Belongs to the shugoshin family.</text>
</comment>
<dbReference type="RefSeq" id="XP_025601498.1">
    <property type="nucleotide sequence ID" value="XM_025744876.1"/>
</dbReference>
<accession>A0A316ZI83</accession>
<evidence type="ECO:0000256" key="4">
    <source>
        <dbReference type="SAM" id="MobiDB-lite"/>
    </source>
</evidence>
<dbReference type="EMBL" id="KZ819283">
    <property type="protein sequence ID" value="PWO01220.1"/>
    <property type="molecule type" value="Genomic_DNA"/>
</dbReference>
<dbReference type="Pfam" id="PF07557">
    <property type="entry name" value="Shugoshin_C"/>
    <property type="match status" value="1"/>
</dbReference>
<dbReference type="AlphaFoldDB" id="A0A316ZI83"/>
<dbReference type="GeneID" id="37272420"/>
<feature type="compositionally biased region" description="Low complexity" evidence="4">
    <location>
        <begin position="707"/>
        <end position="729"/>
    </location>
</feature>
<sequence length="744" mass="78065">MPASTRLSGAYGGASSAANIEHILEHFDQFKRKHITQNRDIIKTNALAQIRIRELETRIQGLEAERTEQCLDATRLRAALAQSEHAGQAAKRAWQALGRSLRVLCAPGEPSHGLGLGGAGMYDEYAGAELEPHRRPGMRVTLDPHALPAGIARSIARPPEARIADVQEEEEEGAWGAAPRQDVFEYASESEAEYGAPVRRRFGAPVMAPGARAATPGARRITVPAGSSAALPPPTILDASGAPSPVHSPAFGIDESGRFAAPELLTSASEDEMVRLVEPTRGSEAAYSSRQAKARRSSRRQSGYQGAELQLTSEDEGMSDAAPQLRHKESVESLSSCFDEEIMLSDDDDADTTLRQSAPVPATAARKRKEPASAVSSEPVPNEEDSGAPAGRSRRASSRSRGSTVNYALPKLNTKMRKPDPSDRIPAPHSGDERASSADEGDATVRSRKKAIGSVASSGDLSDIRRQHEDAAAQRDAAADGDALDAGDDSLAQLMSQESDAAAVRRLTPAIEQGPWRRASVAPRAARKAASYAETSDSETEVRRPRQSKAKRQSHIAPDDDATPPAKAAVAPTAVEPAPAPRASAAPSGRLSVSAITLQDLGFSGIELSPLPPRTSAVSLPKSSTMAPRSRSLSSGPLSRPSLQGTKAPRERSASGNTVLPERPRTFSGAPSKALANASDGKQRASLHAALTTPKARVPPSTGRALSSPSSSASSSPMRKALKPAAKPAAAPPRAPAAKGPAAS</sequence>
<feature type="region of interest" description="Disordered" evidence="4">
    <location>
        <begin position="604"/>
        <end position="744"/>
    </location>
</feature>
<feature type="compositionally biased region" description="Low complexity" evidence="4">
    <location>
        <begin position="563"/>
        <end position="588"/>
    </location>
</feature>
<evidence type="ECO:0000256" key="3">
    <source>
        <dbReference type="SAM" id="Coils"/>
    </source>
</evidence>
<reference evidence="6 7" key="1">
    <citation type="journal article" date="2018" name="Mol. Biol. Evol.">
        <title>Broad Genomic Sampling Reveals a Smut Pathogenic Ancestry of the Fungal Clade Ustilaginomycotina.</title>
        <authorList>
            <person name="Kijpornyongpan T."/>
            <person name="Mondo S.J."/>
            <person name="Barry K."/>
            <person name="Sandor L."/>
            <person name="Lee J."/>
            <person name="Lipzen A."/>
            <person name="Pangilinan J."/>
            <person name="LaButti K."/>
            <person name="Hainaut M."/>
            <person name="Henrissat B."/>
            <person name="Grigoriev I.V."/>
            <person name="Spatafora J.W."/>
            <person name="Aime M.C."/>
        </authorList>
    </citation>
    <scope>NUCLEOTIDE SEQUENCE [LARGE SCALE GENOMIC DNA]</scope>
    <source>
        <strain evidence="6 7">MCA 4186</strain>
    </source>
</reference>
<feature type="compositionally biased region" description="Low complexity" evidence="4">
    <location>
        <begin position="628"/>
        <end position="643"/>
    </location>
</feature>
<dbReference type="GO" id="GO:0045132">
    <property type="term" value="P:meiotic chromosome segregation"/>
    <property type="evidence" value="ECO:0007669"/>
    <property type="project" value="InterPro"/>
</dbReference>
<evidence type="ECO:0000256" key="2">
    <source>
        <dbReference type="ARBA" id="ARBA00022829"/>
    </source>
</evidence>
<dbReference type="GO" id="GO:0000775">
    <property type="term" value="C:chromosome, centromeric region"/>
    <property type="evidence" value="ECO:0007669"/>
    <property type="project" value="InterPro"/>
</dbReference>
<protein>
    <recommendedName>
        <fullName evidence="5">Shugoshin C-terminal domain-containing protein</fullName>
    </recommendedName>
</protein>
<dbReference type="Proteomes" id="UP000245946">
    <property type="component" value="Unassembled WGS sequence"/>
</dbReference>
<organism evidence="6 7">
    <name type="scientific">Tilletiopsis washingtonensis</name>
    <dbReference type="NCBI Taxonomy" id="58919"/>
    <lineage>
        <taxon>Eukaryota</taxon>
        <taxon>Fungi</taxon>
        <taxon>Dikarya</taxon>
        <taxon>Basidiomycota</taxon>
        <taxon>Ustilaginomycotina</taxon>
        <taxon>Exobasidiomycetes</taxon>
        <taxon>Entylomatales</taxon>
        <taxon>Entylomatales incertae sedis</taxon>
        <taxon>Tilletiopsis</taxon>
    </lineage>
</organism>
<feature type="compositionally biased region" description="Low complexity" evidence="4">
    <location>
        <begin position="517"/>
        <end position="533"/>
    </location>
</feature>
<evidence type="ECO:0000313" key="7">
    <source>
        <dbReference type="Proteomes" id="UP000245946"/>
    </source>
</evidence>
<dbReference type="InterPro" id="IPR011515">
    <property type="entry name" value="Shugoshin_C"/>
</dbReference>
<gene>
    <name evidence="6" type="ORF">FA09DRAFT_357814</name>
</gene>
<evidence type="ECO:0000259" key="5">
    <source>
        <dbReference type="Pfam" id="PF07557"/>
    </source>
</evidence>
<feature type="compositionally biased region" description="Basic and acidic residues" evidence="4">
    <location>
        <begin position="462"/>
        <end position="473"/>
    </location>
</feature>
<evidence type="ECO:0000313" key="6">
    <source>
        <dbReference type="EMBL" id="PWO01220.1"/>
    </source>
</evidence>
<keyword evidence="3" id="KW-0175">Coiled coil</keyword>
<proteinExistence type="inferred from homology"/>
<feature type="region of interest" description="Disordered" evidence="4">
    <location>
        <begin position="279"/>
        <end position="591"/>
    </location>
</feature>
<dbReference type="STRING" id="58919.A0A316ZI83"/>
<name>A0A316ZI83_9BASI</name>
<feature type="compositionally biased region" description="Polar residues" evidence="4">
    <location>
        <begin position="616"/>
        <end position="627"/>
    </location>
</feature>
<feature type="coiled-coil region" evidence="3">
    <location>
        <begin position="45"/>
        <end position="72"/>
    </location>
</feature>
<feature type="compositionally biased region" description="Basic residues" evidence="4">
    <location>
        <begin position="545"/>
        <end position="554"/>
    </location>
</feature>
<keyword evidence="2" id="KW-0159">Chromosome partition</keyword>
<feature type="domain" description="Shugoshin C-terminal" evidence="5">
    <location>
        <begin position="397"/>
        <end position="418"/>
    </location>
</feature>
<keyword evidence="7" id="KW-1185">Reference proteome</keyword>
<dbReference type="GO" id="GO:0005634">
    <property type="term" value="C:nucleus"/>
    <property type="evidence" value="ECO:0007669"/>
    <property type="project" value="InterPro"/>
</dbReference>
<feature type="compositionally biased region" description="Acidic residues" evidence="4">
    <location>
        <begin position="338"/>
        <end position="351"/>
    </location>
</feature>
<dbReference type="OrthoDB" id="5394106at2759"/>